<dbReference type="RefSeq" id="WP_047006077.1">
    <property type="nucleotide sequence ID" value="NZ_CP018097.1"/>
</dbReference>
<dbReference type="KEGG" id="egn:BMF35_a2329"/>
<evidence type="ECO:0000313" key="4">
    <source>
        <dbReference type="Proteomes" id="UP000053070"/>
    </source>
</evidence>
<dbReference type="PATRIC" id="fig|502682.8.peg.924"/>
<dbReference type="Pfam" id="PF01370">
    <property type="entry name" value="Epimerase"/>
    <property type="match status" value="1"/>
</dbReference>
<dbReference type="PANTHER" id="PTHR14097:SF7">
    <property type="entry name" value="OXIDOREDUCTASE HTATIP2"/>
    <property type="match status" value="1"/>
</dbReference>
<dbReference type="SUPFAM" id="SSF51735">
    <property type="entry name" value="NAD(P)-binding Rossmann-fold domains"/>
    <property type="match status" value="1"/>
</dbReference>
<dbReference type="InterPro" id="IPR036291">
    <property type="entry name" value="NAD(P)-bd_dom_sf"/>
</dbReference>
<protein>
    <submittedName>
        <fullName evidence="3">Uncharacterized protein</fullName>
    </submittedName>
</protein>
<evidence type="ECO:0000256" key="2">
    <source>
        <dbReference type="ARBA" id="ARBA00023136"/>
    </source>
</evidence>
<dbReference type="AlphaFoldDB" id="A0A0G9MVA2"/>
<evidence type="ECO:0000256" key="1">
    <source>
        <dbReference type="ARBA" id="ARBA00004370"/>
    </source>
</evidence>
<keyword evidence="4" id="KW-1185">Reference proteome</keyword>
<keyword evidence="2" id="KW-0472">Membrane</keyword>
<name>A0A0G9MVA2_9SPHN</name>
<dbReference type="GO" id="GO:0016020">
    <property type="term" value="C:membrane"/>
    <property type="evidence" value="ECO:0007669"/>
    <property type="project" value="UniProtKB-SubCell"/>
</dbReference>
<evidence type="ECO:0000313" key="3">
    <source>
        <dbReference type="EMBL" id="KLE33228.1"/>
    </source>
</evidence>
<dbReference type="OrthoDB" id="9798632at2"/>
<dbReference type="Proteomes" id="UP000053070">
    <property type="component" value="Unassembled WGS sequence"/>
</dbReference>
<dbReference type="PANTHER" id="PTHR14097">
    <property type="entry name" value="OXIDOREDUCTASE HTATIP2"/>
    <property type="match status" value="1"/>
</dbReference>
<dbReference type="STRING" id="502682.BMF35_a2329"/>
<reference evidence="3 4" key="1">
    <citation type="submission" date="2015-04" db="EMBL/GenBank/DDBJ databases">
        <title>The draft genome sequence of Erythrobacr gangjinensis K7-2.</title>
        <authorList>
            <person name="Zhuang L."/>
            <person name="Liu Y."/>
            <person name="Shao Z."/>
        </authorList>
    </citation>
    <scope>NUCLEOTIDE SEQUENCE [LARGE SCALE GENOMIC DNA]</scope>
    <source>
        <strain evidence="3 4">K7-2</strain>
    </source>
</reference>
<dbReference type="Gene3D" id="3.40.50.720">
    <property type="entry name" value="NAD(P)-binding Rossmann-like Domain"/>
    <property type="match status" value="1"/>
</dbReference>
<gene>
    <name evidence="3" type="ORF">AAW01_04520</name>
</gene>
<sequence>MTSLTSDETRVLLVGATGLIGRAIIARSPDIPGVVLQGVSRREINFPEGTRMELVLAKSDQWPGIIEQLRPDAVISALGTTKRTAGSDEAFRKVDHDLVLEVARAAKAAGTRNFVAISSVGADPYSKNTYLRVKGETEKDLKALKLPRLDIMRPGLLRGRRKNDLRPAEKVGQMLSPLADMMLQGDKSRYRSMKDTDLADACLAAATAKAGGQFVHEHSGMMRLINDFRRALAGRTHEIDNVG</sequence>
<comment type="subcellular location">
    <subcellularLocation>
        <location evidence="1">Membrane</location>
    </subcellularLocation>
</comment>
<proteinExistence type="predicted"/>
<comment type="caution">
    <text evidence="3">The sequence shown here is derived from an EMBL/GenBank/DDBJ whole genome shotgun (WGS) entry which is preliminary data.</text>
</comment>
<dbReference type="InterPro" id="IPR001509">
    <property type="entry name" value="Epimerase_deHydtase"/>
</dbReference>
<organism evidence="3 4">
    <name type="scientific">Aurantiacibacter gangjinensis</name>
    <dbReference type="NCBI Taxonomy" id="502682"/>
    <lineage>
        <taxon>Bacteria</taxon>
        <taxon>Pseudomonadati</taxon>
        <taxon>Pseudomonadota</taxon>
        <taxon>Alphaproteobacteria</taxon>
        <taxon>Sphingomonadales</taxon>
        <taxon>Erythrobacteraceae</taxon>
        <taxon>Aurantiacibacter</taxon>
    </lineage>
</organism>
<accession>A0A0G9MVA2</accession>
<dbReference type="EMBL" id="LBHC01000001">
    <property type="protein sequence ID" value="KLE33228.1"/>
    <property type="molecule type" value="Genomic_DNA"/>
</dbReference>